<dbReference type="SUPFAM" id="SSF54236">
    <property type="entry name" value="Ubiquitin-like"/>
    <property type="match status" value="1"/>
</dbReference>
<dbReference type="Gene3D" id="1.20.225.20">
    <property type="entry name" value="Ub domain-containing protein, DC-UbP/UBTD2, N-terminal domain"/>
    <property type="match status" value="1"/>
</dbReference>
<feature type="region of interest" description="Disordered" evidence="1">
    <location>
        <begin position="1"/>
        <end position="67"/>
    </location>
</feature>
<reference evidence="4" key="2">
    <citation type="submission" date="2015-01" db="EMBL/GenBank/DDBJ databases">
        <title>Evolutionary Origins and Diversification of the Mycorrhizal Mutualists.</title>
        <authorList>
            <consortium name="DOE Joint Genome Institute"/>
            <consortium name="Mycorrhizal Genomics Consortium"/>
            <person name="Kohler A."/>
            <person name="Kuo A."/>
            <person name="Nagy L.G."/>
            <person name="Floudas D."/>
            <person name="Copeland A."/>
            <person name="Barry K.W."/>
            <person name="Cichocki N."/>
            <person name="Veneault-Fourrey C."/>
            <person name="LaButti K."/>
            <person name="Lindquist E.A."/>
            <person name="Lipzen A."/>
            <person name="Lundell T."/>
            <person name="Morin E."/>
            <person name="Murat C."/>
            <person name="Riley R."/>
            <person name="Ohm R."/>
            <person name="Sun H."/>
            <person name="Tunlid A."/>
            <person name="Henrissat B."/>
            <person name="Grigoriev I.V."/>
            <person name="Hibbett D.S."/>
            <person name="Martin F."/>
        </authorList>
    </citation>
    <scope>NUCLEOTIDE SEQUENCE [LARGE SCALE GENOMIC DNA]</scope>
    <source>
        <strain evidence="4">Zn</strain>
    </source>
</reference>
<name>A0A0C3HI44_OIDMZ</name>
<dbReference type="InterPro" id="IPR039869">
    <property type="entry name" value="UBTD1/2"/>
</dbReference>
<dbReference type="PANTHER" id="PTHR13609">
    <property type="entry name" value="UBIQUITIN DOMAIN CONTAINING 1 PROTEIN-RELATED"/>
    <property type="match status" value="1"/>
</dbReference>
<protein>
    <recommendedName>
        <fullName evidence="2">Ubiquitin-like domain-containing protein</fullName>
    </recommendedName>
</protein>
<accession>A0A0C3HI44</accession>
<dbReference type="OrthoDB" id="1640476at2759"/>
<dbReference type="InParanoid" id="A0A0C3HI44"/>
<dbReference type="PROSITE" id="PS50053">
    <property type="entry name" value="UBIQUITIN_2"/>
    <property type="match status" value="1"/>
</dbReference>
<keyword evidence="4" id="KW-1185">Reference proteome</keyword>
<dbReference type="STRING" id="913774.A0A0C3HI44"/>
<sequence length="281" mass="30654">MGCCLSTSSPSSPYTAGPAHSSSRAINSSQPQSQAALPRPSTHASNQTDGPPTDHAHALSRHINRPLRPHVWKSKGRSWTGPELEREREDFFHTRVTGRPEIWQTLRVALDILWTGGDDMDNDGGIATAQQILTAAEITVPSGDLADGAYDSFGAFYPLPEHIVSDPANIVQAVTLEAAGKGEESENTKEVTIVEGNKVARPEEKISVKARRSDGVVKDLVIKASKKDSIQFLSVKFMEAAKLQPPKRLKLAYMGRLLRPSESLETEGWEEGHVLNALIFD</sequence>
<feature type="compositionally biased region" description="Basic residues" evidence="1">
    <location>
        <begin position="58"/>
        <end position="67"/>
    </location>
</feature>
<dbReference type="Pfam" id="PF16455">
    <property type="entry name" value="UBD"/>
    <property type="match status" value="1"/>
</dbReference>
<dbReference type="AlphaFoldDB" id="A0A0C3HI44"/>
<dbReference type="Gene3D" id="3.10.20.90">
    <property type="entry name" value="Phosphatidylinositol 3-kinase Catalytic Subunit, Chain A, domain 1"/>
    <property type="match status" value="1"/>
</dbReference>
<organism evidence="3 4">
    <name type="scientific">Oidiodendron maius (strain Zn)</name>
    <dbReference type="NCBI Taxonomy" id="913774"/>
    <lineage>
        <taxon>Eukaryota</taxon>
        <taxon>Fungi</taxon>
        <taxon>Dikarya</taxon>
        <taxon>Ascomycota</taxon>
        <taxon>Pezizomycotina</taxon>
        <taxon>Leotiomycetes</taxon>
        <taxon>Leotiomycetes incertae sedis</taxon>
        <taxon>Myxotrichaceae</taxon>
        <taxon>Oidiodendron</taxon>
    </lineage>
</organism>
<evidence type="ECO:0000313" key="3">
    <source>
        <dbReference type="EMBL" id="KIN02012.1"/>
    </source>
</evidence>
<dbReference type="InterPro" id="IPR029071">
    <property type="entry name" value="Ubiquitin-like_domsf"/>
</dbReference>
<proteinExistence type="predicted"/>
<evidence type="ECO:0000259" key="2">
    <source>
        <dbReference type="PROSITE" id="PS50053"/>
    </source>
</evidence>
<feature type="domain" description="Ubiquitin-like" evidence="2">
    <location>
        <begin position="204"/>
        <end position="281"/>
    </location>
</feature>
<dbReference type="EMBL" id="KN832875">
    <property type="protein sequence ID" value="KIN02012.1"/>
    <property type="molecule type" value="Genomic_DNA"/>
</dbReference>
<dbReference type="InterPro" id="IPR032752">
    <property type="entry name" value="DC-UbP/UBTD2_N"/>
</dbReference>
<reference evidence="3 4" key="1">
    <citation type="submission" date="2014-04" db="EMBL/GenBank/DDBJ databases">
        <authorList>
            <consortium name="DOE Joint Genome Institute"/>
            <person name="Kuo A."/>
            <person name="Martino E."/>
            <person name="Perotto S."/>
            <person name="Kohler A."/>
            <person name="Nagy L.G."/>
            <person name="Floudas D."/>
            <person name="Copeland A."/>
            <person name="Barry K.W."/>
            <person name="Cichocki N."/>
            <person name="Veneault-Fourrey C."/>
            <person name="LaButti K."/>
            <person name="Lindquist E.A."/>
            <person name="Lipzen A."/>
            <person name="Lundell T."/>
            <person name="Morin E."/>
            <person name="Murat C."/>
            <person name="Sun H."/>
            <person name="Tunlid A."/>
            <person name="Henrissat B."/>
            <person name="Grigoriev I.V."/>
            <person name="Hibbett D.S."/>
            <person name="Martin F."/>
            <person name="Nordberg H.P."/>
            <person name="Cantor M.N."/>
            <person name="Hua S.X."/>
        </authorList>
    </citation>
    <scope>NUCLEOTIDE SEQUENCE [LARGE SCALE GENOMIC DNA]</scope>
    <source>
        <strain evidence="3 4">Zn</strain>
    </source>
</reference>
<dbReference type="Proteomes" id="UP000054321">
    <property type="component" value="Unassembled WGS sequence"/>
</dbReference>
<dbReference type="InterPro" id="IPR038169">
    <property type="entry name" value="DC-UbP/UBTD2_N_sf"/>
</dbReference>
<evidence type="ECO:0000313" key="4">
    <source>
        <dbReference type="Proteomes" id="UP000054321"/>
    </source>
</evidence>
<evidence type="ECO:0000256" key="1">
    <source>
        <dbReference type="SAM" id="MobiDB-lite"/>
    </source>
</evidence>
<feature type="compositionally biased region" description="Polar residues" evidence="1">
    <location>
        <begin position="1"/>
        <end position="35"/>
    </location>
</feature>
<gene>
    <name evidence="3" type="ORF">OIDMADRAFT_28138</name>
</gene>
<dbReference type="InterPro" id="IPR000626">
    <property type="entry name" value="Ubiquitin-like_dom"/>
</dbReference>
<dbReference type="HOGENOM" id="CLU_054816_0_0_1"/>